<gene>
    <name evidence="5" type="ORF">B1A_10645</name>
</gene>
<reference evidence="5" key="2">
    <citation type="journal article" date="2014" name="ISME J.">
        <title>Microbial stratification in low pH oxic and suboxic macroscopic growths along an acid mine drainage.</title>
        <authorList>
            <person name="Mendez-Garcia C."/>
            <person name="Mesa V."/>
            <person name="Sprenger R.R."/>
            <person name="Richter M."/>
            <person name="Diez M.S."/>
            <person name="Solano J."/>
            <person name="Bargiela R."/>
            <person name="Golyshina O.V."/>
            <person name="Manteca A."/>
            <person name="Ramos J.L."/>
            <person name="Gallego J.R."/>
            <person name="Llorente I."/>
            <person name="Martins Dos Santos V.A."/>
            <person name="Jensen O.N."/>
            <person name="Pelaez A.I."/>
            <person name="Sanchez J."/>
            <person name="Ferrer M."/>
        </authorList>
    </citation>
    <scope>NUCLEOTIDE SEQUENCE</scope>
</reference>
<dbReference type="GO" id="GO:0016020">
    <property type="term" value="C:membrane"/>
    <property type="evidence" value="ECO:0007669"/>
    <property type="project" value="GOC"/>
</dbReference>
<evidence type="ECO:0000256" key="1">
    <source>
        <dbReference type="ARBA" id="ARBA00006962"/>
    </source>
</evidence>
<dbReference type="InterPro" id="IPR009695">
    <property type="entry name" value="Diacylglyc_glucosyltr_N"/>
</dbReference>
<evidence type="ECO:0000256" key="3">
    <source>
        <dbReference type="ARBA" id="ARBA00022679"/>
    </source>
</evidence>
<evidence type="ECO:0000256" key="2">
    <source>
        <dbReference type="ARBA" id="ARBA00022676"/>
    </source>
</evidence>
<organism evidence="5">
    <name type="scientific">mine drainage metagenome</name>
    <dbReference type="NCBI Taxonomy" id="410659"/>
    <lineage>
        <taxon>unclassified sequences</taxon>
        <taxon>metagenomes</taxon>
        <taxon>ecological metagenomes</taxon>
    </lineage>
</organism>
<proteinExistence type="inferred from homology"/>
<keyword evidence="2 5" id="KW-0328">Glycosyltransferase</keyword>
<dbReference type="PANTHER" id="PTHR43025">
    <property type="entry name" value="MONOGALACTOSYLDIACYLGLYCEROL SYNTHASE"/>
    <property type="match status" value="1"/>
</dbReference>
<dbReference type="GO" id="GO:0009247">
    <property type="term" value="P:glycolipid biosynthetic process"/>
    <property type="evidence" value="ECO:0007669"/>
    <property type="project" value="InterPro"/>
</dbReference>
<evidence type="ECO:0000313" key="5">
    <source>
        <dbReference type="EMBL" id="EQD58816.1"/>
    </source>
</evidence>
<accession>T1ADV8</accession>
<sequence>MELMHLDLMGEEPPLLFVAVTDIIPHAFWIAPGVERYFVASDESLKKMKQMGVSEEKISVSGIPVHPSFRRKALSECSDRPVEGPLKILVVGGGAGVSPIERLLEALADSENPISVTVVTG</sequence>
<dbReference type="PANTHER" id="PTHR43025:SF3">
    <property type="entry name" value="MONOGALACTOSYLDIACYLGLYCEROL SYNTHASE 1, CHLOROPLASTIC"/>
    <property type="match status" value="1"/>
</dbReference>
<dbReference type="SUPFAM" id="SSF53756">
    <property type="entry name" value="UDP-Glycosyltransferase/glycogen phosphorylase"/>
    <property type="match status" value="1"/>
</dbReference>
<name>T1ADV8_9ZZZZ</name>
<dbReference type="AlphaFoldDB" id="T1ADV8"/>
<dbReference type="Pfam" id="PF06925">
    <property type="entry name" value="MGDG_synth"/>
    <property type="match status" value="1"/>
</dbReference>
<dbReference type="EC" id="2.4.1.-" evidence="5"/>
<feature type="non-terminal residue" evidence="5">
    <location>
        <position position="121"/>
    </location>
</feature>
<feature type="domain" description="Diacylglycerol glucosyltransferase N-terminal" evidence="4">
    <location>
        <begin position="13"/>
        <end position="65"/>
    </location>
</feature>
<comment type="similarity">
    <text evidence="1">Belongs to the glycosyltransferase 28 family.</text>
</comment>
<reference evidence="5" key="1">
    <citation type="submission" date="2013-08" db="EMBL/GenBank/DDBJ databases">
        <authorList>
            <person name="Mendez C."/>
            <person name="Richter M."/>
            <person name="Ferrer M."/>
            <person name="Sanchez J."/>
        </authorList>
    </citation>
    <scope>NUCLEOTIDE SEQUENCE</scope>
</reference>
<comment type="caution">
    <text evidence="5">The sequence shown here is derived from an EMBL/GenBank/DDBJ whole genome shotgun (WGS) entry which is preliminary data.</text>
</comment>
<dbReference type="InterPro" id="IPR050519">
    <property type="entry name" value="Glycosyltransf_28_UgtP"/>
</dbReference>
<dbReference type="GO" id="GO:0016758">
    <property type="term" value="F:hexosyltransferase activity"/>
    <property type="evidence" value="ECO:0007669"/>
    <property type="project" value="InterPro"/>
</dbReference>
<dbReference type="EMBL" id="AUZX01007588">
    <property type="protein sequence ID" value="EQD58816.1"/>
    <property type="molecule type" value="Genomic_DNA"/>
</dbReference>
<protein>
    <submittedName>
        <fullName evidence="5">Monogalactosyldiacylglycerol synthase</fullName>
        <ecNumber evidence="5">2.4.1.-</ecNumber>
    </submittedName>
</protein>
<evidence type="ECO:0000259" key="4">
    <source>
        <dbReference type="Pfam" id="PF06925"/>
    </source>
</evidence>
<keyword evidence="3 5" id="KW-0808">Transferase</keyword>